<dbReference type="AlphaFoldDB" id="A0AAD1WS18"/>
<feature type="compositionally biased region" description="Low complexity" evidence="1">
    <location>
        <begin position="285"/>
        <end position="300"/>
    </location>
</feature>
<evidence type="ECO:0000313" key="2">
    <source>
        <dbReference type="EMBL" id="CAH2324049.1"/>
    </source>
</evidence>
<proteinExistence type="predicted"/>
<dbReference type="EMBL" id="OW240923">
    <property type="protein sequence ID" value="CAH2324049.1"/>
    <property type="molecule type" value="Genomic_DNA"/>
</dbReference>
<feature type="region of interest" description="Disordered" evidence="1">
    <location>
        <begin position="544"/>
        <end position="603"/>
    </location>
</feature>
<evidence type="ECO:0000313" key="3">
    <source>
        <dbReference type="Proteomes" id="UP001295444"/>
    </source>
</evidence>
<reference evidence="2" key="1">
    <citation type="submission" date="2022-03" db="EMBL/GenBank/DDBJ databases">
        <authorList>
            <person name="Alioto T."/>
            <person name="Alioto T."/>
            <person name="Gomez Garrido J."/>
        </authorList>
    </citation>
    <scope>NUCLEOTIDE SEQUENCE</scope>
</reference>
<gene>
    <name evidence="2" type="ORF">PECUL_23A032832</name>
</gene>
<protein>
    <submittedName>
        <fullName evidence="2">Uncharacterized protein</fullName>
    </submittedName>
</protein>
<evidence type="ECO:0000256" key="1">
    <source>
        <dbReference type="SAM" id="MobiDB-lite"/>
    </source>
</evidence>
<name>A0AAD1WS18_PELCU</name>
<dbReference type="Proteomes" id="UP001295444">
    <property type="component" value="Chromosome 12"/>
</dbReference>
<organism evidence="2 3">
    <name type="scientific">Pelobates cultripes</name>
    <name type="common">Western spadefoot toad</name>
    <dbReference type="NCBI Taxonomy" id="61616"/>
    <lineage>
        <taxon>Eukaryota</taxon>
        <taxon>Metazoa</taxon>
        <taxon>Chordata</taxon>
        <taxon>Craniata</taxon>
        <taxon>Vertebrata</taxon>
        <taxon>Euteleostomi</taxon>
        <taxon>Amphibia</taxon>
        <taxon>Batrachia</taxon>
        <taxon>Anura</taxon>
        <taxon>Pelobatoidea</taxon>
        <taxon>Pelobatidae</taxon>
        <taxon>Pelobates</taxon>
    </lineage>
</organism>
<keyword evidence="3" id="KW-1185">Reference proteome</keyword>
<sequence length="603" mass="67878">MDWGRLLQALPTSAGLAAANRTLQSSIWMDIQPLREDIQGLGGPMSRVEAKCDQLQSVQAQTGDTMSRHEDILRGMPLHVADLDNRGRRNNLRLRGLYELSAGTRPFSPVELKLLSTNAQGLNTPKKCSIALKDLKAQKVHIVYVQETHFQEDIPTAAKIGCYVYVHWYYPKGQLGCPRGSILTILCPREFKQESALFRYQERRVTPMSVYNLMREKSCHQRSLLKLVERKSYFEKLAFKQHLLRLLSSKNQGFLSSFLLINTVQGDQNALDCRLFNTVTRVTRRTTTTQTAPTQLTQPTNDQSPVADDHTCSPPAEQQTNQREKGIGPHHYTGTYTPSTSAPATPGNLGIRPGNSRPLPHIQAQLAQIKALHAPIGLKRWVDLEHDLFGHDFPSLYIWVPKQARPQPPHTTPALDTAIAIWNKLSIKHGLASNPSPLTPILRNEHFTPGMTPKDFAHYEDNDLVRTYQFFQNHKIIAFTDLPQTRPLTTHNFFRYLQIKNLLDTPTYKQAGNTPLTVFEQACIHAPIQKSQISTTYELLLKPIGTHPPGDTFSPPPNPPTTPAETPQRGFPIPHSIPELNLTHSRPLTCSSESAYHTKETRS</sequence>
<feature type="region of interest" description="Disordered" evidence="1">
    <location>
        <begin position="285"/>
        <end position="356"/>
    </location>
</feature>
<feature type="compositionally biased region" description="Polar residues" evidence="1">
    <location>
        <begin position="582"/>
        <end position="595"/>
    </location>
</feature>
<feature type="compositionally biased region" description="Low complexity" evidence="1">
    <location>
        <begin position="332"/>
        <end position="347"/>
    </location>
</feature>
<accession>A0AAD1WS18</accession>